<accession>A0A2I0XIV8</accession>
<reference evidence="1 2" key="2">
    <citation type="journal article" date="2017" name="Nature">
        <title>The Apostasia genome and the evolution of orchids.</title>
        <authorList>
            <person name="Zhang G.Q."/>
            <person name="Liu K.W."/>
            <person name="Li Z."/>
            <person name="Lohaus R."/>
            <person name="Hsiao Y.Y."/>
            <person name="Niu S.C."/>
            <person name="Wang J.Y."/>
            <person name="Lin Y.C."/>
            <person name="Xu Q."/>
            <person name="Chen L.J."/>
            <person name="Yoshida K."/>
            <person name="Fujiwara S."/>
            <person name="Wang Z.W."/>
            <person name="Zhang Y.Q."/>
            <person name="Mitsuda N."/>
            <person name="Wang M."/>
            <person name="Liu G.H."/>
            <person name="Pecoraro L."/>
            <person name="Huang H.X."/>
            <person name="Xiao X.J."/>
            <person name="Lin M."/>
            <person name="Wu X.Y."/>
            <person name="Wu W.L."/>
            <person name="Chen Y.Y."/>
            <person name="Chang S.B."/>
            <person name="Sakamoto S."/>
            <person name="Ohme-Takagi M."/>
            <person name="Yagi M."/>
            <person name="Zeng S.J."/>
            <person name="Shen C.Y."/>
            <person name="Yeh C.M."/>
            <person name="Luo Y.B."/>
            <person name="Tsai W.C."/>
            <person name="Van de Peer Y."/>
            <person name="Liu Z.J."/>
        </authorList>
    </citation>
    <scope>NUCLEOTIDE SEQUENCE [LARGE SCALE GENOMIC DNA]</scope>
    <source>
        <tissue evidence="1">The whole plant</tissue>
    </source>
</reference>
<dbReference type="AlphaFoldDB" id="A0A2I0XIV8"/>
<keyword evidence="2" id="KW-1185">Reference proteome</keyword>
<dbReference type="EMBL" id="KZ501849">
    <property type="protein sequence ID" value="PKU87841.1"/>
    <property type="molecule type" value="Genomic_DNA"/>
</dbReference>
<protein>
    <submittedName>
        <fullName evidence="1">Uncharacterized protein</fullName>
    </submittedName>
</protein>
<sequence>MEEEAECYGNDDKGLLKLLGNNIPNDAFYIKANFGVIILSQFGGAWLNQVASSTDRDKQHKL</sequence>
<name>A0A2I0XIV8_9ASPA</name>
<dbReference type="Proteomes" id="UP000233837">
    <property type="component" value="Unassembled WGS sequence"/>
</dbReference>
<reference evidence="1 2" key="1">
    <citation type="journal article" date="2016" name="Sci. Rep.">
        <title>The Dendrobium catenatum Lindl. genome sequence provides insights into polysaccharide synthase, floral development and adaptive evolution.</title>
        <authorList>
            <person name="Zhang G.Q."/>
            <person name="Xu Q."/>
            <person name="Bian C."/>
            <person name="Tsai W.C."/>
            <person name="Yeh C.M."/>
            <person name="Liu K.W."/>
            <person name="Yoshida K."/>
            <person name="Zhang L.S."/>
            <person name="Chang S.B."/>
            <person name="Chen F."/>
            <person name="Shi Y."/>
            <person name="Su Y.Y."/>
            <person name="Zhang Y.Q."/>
            <person name="Chen L.J."/>
            <person name="Yin Y."/>
            <person name="Lin M."/>
            <person name="Huang H."/>
            <person name="Deng H."/>
            <person name="Wang Z.W."/>
            <person name="Zhu S.L."/>
            <person name="Zhao X."/>
            <person name="Deng C."/>
            <person name="Niu S.C."/>
            <person name="Huang J."/>
            <person name="Wang M."/>
            <person name="Liu G.H."/>
            <person name="Yang H.J."/>
            <person name="Xiao X.J."/>
            <person name="Hsiao Y.Y."/>
            <person name="Wu W.L."/>
            <person name="Chen Y.Y."/>
            <person name="Mitsuda N."/>
            <person name="Ohme-Takagi M."/>
            <person name="Luo Y.B."/>
            <person name="Van de Peer Y."/>
            <person name="Liu Z.J."/>
        </authorList>
    </citation>
    <scope>NUCLEOTIDE SEQUENCE [LARGE SCALE GENOMIC DNA]</scope>
    <source>
        <tissue evidence="1">The whole plant</tissue>
    </source>
</reference>
<gene>
    <name evidence="1" type="ORF">MA16_Dca017613</name>
</gene>
<organism evidence="1 2">
    <name type="scientific">Dendrobium catenatum</name>
    <dbReference type="NCBI Taxonomy" id="906689"/>
    <lineage>
        <taxon>Eukaryota</taxon>
        <taxon>Viridiplantae</taxon>
        <taxon>Streptophyta</taxon>
        <taxon>Embryophyta</taxon>
        <taxon>Tracheophyta</taxon>
        <taxon>Spermatophyta</taxon>
        <taxon>Magnoliopsida</taxon>
        <taxon>Liliopsida</taxon>
        <taxon>Asparagales</taxon>
        <taxon>Orchidaceae</taxon>
        <taxon>Epidendroideae</taxon>
        <taxon>Malaxideae</taxon>
        <taxon>Dendrobiinae</taxon>
        <taxon>Dendrobium</taxon>
    </lineage>
</organism>
<proteinExistence type="predicted"/>
<evidence type="ECO:0000313" key="2">
    <source>
        <dbReference type="Proteomes" id="UP000233837"/>
    </source>
</evidence>
<evidence type="ECO:0000313" key="1">
    <source>
        <dbReference type="EMBL" id="PKU87841.1"/>
    </source>
</evidence>